<dbReference type="InterPro" id="IPR036514">
    <property type="entry name" value="SGNH_hydro_sf"/>
</dbReference>
<organism evidence="1 2">
    <name type="scientific">Spirosoma validum</name>
    <dbReference type="NCBI Taxonomy" id="2771355"/>
    <lineage>
        <taxon>Bacteria</taxon>
        <taxon>Pseudomonadati</taxon>
        <taxon>Bacteroidota</taxon>
        <taxon>Cytophagia</taxon>
        <taxon>Cytophagales</taxon>
        <taxon>Cytophagaceae</taxon>
        <taxon>Spirosoma</taxon>
    </lineage>
</organism>
<proteinExistence type="predicted"/>
<keyword evidence="2" id="KW-1185">Reference proteome</keyword>
<dbReference type="Gene3D" id="3.40.50.1110">
    <property type="entry name" value="SGNH hydrolase"/>
    <property type="match status" value="1"/>
</dbReference>
<dbReference type="GO" id="GO:0016788">
    <property type="term" value="F:hydrolase activity, acting on ester bonds"/>
    <property type="evidence" value="ECO:0007669"/>
    <property type="project" value="UniProtKB-ARBA"/>
</dbReference>
<dbReference type="Proteomes" id="UP000653797">
    <property type="component" value="Unassembled WGS sequence"/>
</dbReference>
<dbReference type="AlphaFoldDB" id="A0A927GFL4"/>
<evidence type="ECO:0000313" key="1">
    <source>
        <dbReference type="EMBL" id="MBD2756052.1"/>
    </source>
</evidence>
<dbReference type="RefSeq" id="WP_191041667.1">
    <property type="nucleotide sequence ID" value="NZ_JACXAA010000010.1"/>
</dbReference>
<name>A0A927GFL4_9BACT</name>
<dbReference type="EMBL" id="JACXAA010000010">
    <property type="protein sequence ID" value="MBD2756052.1"/>
    <property type="molecule type" value="Genomic_DNA"/>
</dbReference>
<gene>
    <name evidence="1" type="ORF">IC230_24355</name>
</gene>
<comment type="caution">
    <text evidence="1">The sequence shown here is derived from an EMBL/GenBank/DDBJ whole genome shotgun (WGS) entry which is preliminary data.</text>
</comment>
<sequence length="236" mass="26947">MKVLVIGDEHTYGYGLSGGKLSYLGHFIRHISRTGQDISVEAYAHLTMPQIALTLAQLPLDRYDLIILQFNHNLLQSTKNDLSGMPRVAMPILPHPLALEKPKVHVTFLNRLKALKTALLSMVWPPYGLAGISALLKQLRPYRHNVLLLTPLPHRTWVSRWLQRQSRSILLEEADQQIFSVFDADSVIQLREEYFLPNDPEHLSAVSHELLGRVLFDFYQSAPTIVTVQSVRREQE</sequence>
<reference evidence="1" key="1">
    <citation type="submission" date="2020-09" db="EMBL/GenBank/DDBJ databases">
        <authorList>
            <person name="Kim M.K."/>
        </authorList>
    </citation>
    <scope>NUCLEOTIDE SEQUENCE</scope>
    <source>
        <strain evidence="1">BT704</strain>
    </source>
</reference>
<keyword evidence="1" id="KW-0378">Hydrolase</keyword>
<dbReference type="SUPFAM" id="SSF52266">
    <property type="entry name" value="SGNH hydrolase"/>
    <property type="match status" value="1"/>
</dbReference>
<dbReference type="CDD" id="cd00229">
    <property type="entry name" value="SGNH_hydrolase"/>
    <property type="match status" value="1"/>
</dbReference>
<protein>
    <submittedName>
        <fullName evidence="1">SGNH/GDSL hydrolase family protein</fullName>
    </submittedName>
</protein>
<accession>A0A927GFL4</accession>
<evidence type="ECO:0000313" key="2">
    <source>
        <dbReference type="Proteomes" id="UP000653797"/>
    </source>
</evidence>